<name>A0A0F7HBD7_SERFO</name>
<keyword evidence="4" id="KW-1277">Toxin-antitoxin system</keyword>
<sequence>MKQFSVYKNQSKNKKAYPFFIVVQSDLLDHLSTRLVMPLALKHATNSQVKALTPVLSVDQQDYVILTSLLTTTDVKNLNADCLVTNAAHLRDELVAAIDLLVLGI</sequence>
<dbReference type="GO" id="GO:0008657">
    <property type="term" value="F:DNA topoisomerase type II (double strand cut, ATP-hydrolyzing) inhibitor activity"/>
    <property type="evidence" value="ECO:0007669"/>
    <property type="project" value="InterPro"/>
</dbReference>
<dbReference type="AlphaFoldDB" id="A0A0F7HBD7"/>
<dbReference type="RefSeq" id="WP_024486364.1">
    <property type="nucleotide sequence ID" value="NZ_CAMISB010000004.1"/>
</dbReference>
<evidence type="ECO:0000313" key="9">
    <source>
        <dbReference type="EMBL" id="VTR20542.1"/>
    </source>
</evidence>
<dbReference type="InterPro" id="IPR002712">
    <property type="entry name" value="CcdB"/>
</dbReference>
<dbReference type="EMBL" id="CABEEZ010000021">
    <property type="protein sequence ID" value="VTR20542.1"/>
    <property type="molecule type" value="Genomic_DNA"/>
</dbReference>
<evidence type="ECO:0000256" key="1">
    <source>
        <dbReference type="ARBA" id="ARBA00005230"/>
    </source>
</evidence>
<dbReference type="SUPFAM" id="SSF50118">
    <property type="entry name" value="Cell growth inhibitor/plasmid maintenance toxic component"/>
    <property type="match status" value="1"/>
</dbReference>
<evidence type="ECO:0000256" key="6">
    <source>
        <dbReference type="ARBA" id="ARBA00023163"/>
    </source>
</evidence>
<gene>
    <name evidence="9" type="primary">ccdB</name>
    <name evidence="9" type="ORF">NCTC12965_01029</name>
</gene>
<evidence type="ECO:0000256" key="4">
    <source>
        <dbReference type="ARBA" id="ARBA00022649"/>
    </source>
</evidence>
<evidence type="ECO:0000256" key="3">
    <source>
        <dbReference type="ARBA" id="ARBA00022491"/>
    </source>
</evidence>
<accession>A0A0F7HBD7</accession>
<dbReference type="GO" id="GO:0006276">
    <property type="term" value="P:plasmid maintenance"/>
    <property type="evidence" value="ECO:0007669"/>
    <property type="project" value="InterPro"/>
</dbReference>
<dbReference type="Gene3D" id="2.30.30.110">
    <property type="match status" value="1"/>
</dbReference>
<keyword evidence="6" id="KW-0804">Transcription</keyword>
<reference evidence="9" key="1">
    <citation type="submission" date="2019-05" db="EMBL/GenBank/DDBJ databases">
        <authorList>
            <consortium name="Pathogen Informatics"/>
        </authorList>
    </citation>
    <scope>NUCLEOTIDE SEQUENCE [LARGE SCALE GENOMIC DNA]</scope>
    <source>
        <strain evidence="9">NCTC12965</strain>
    </source>
</reference>
<evidence type="ECO:0000256" key="8">
    <source>
        <dbReference type="ARBA" id="ARBA00033135"/>
    </source>
</evidence>
<dbReference type="OrthoDB" id="9813510at2"/>
<dbReference type="Pfam" id="PF01845">
    <property type="entry name" value="CcdB"/>
    <property type="match status" value="1"/>
</dbReference>
<evidence type="ECO:0000256" key="5">
    <source>
        <dbReference type="ARBA" id="ARBA00023015"/>
    </source>
</evidence>
<dbReference type="STRING" id="47917.AV650_06315"/>
<comment type="similarity">
    <text evidence="1">Belongs to the CcdB toxin family.</text>
</comment>
<keyword evidence="5" id="KW-0805">Transcription regulation</keyword>
<dbReference type="KEGG" id="sfw:WN53_11070"/>
<evidence type="ECO:0000256" key="7">
    <source>
        <dbReference type="ARBA" id="ARBA00029628"/>
    </source>
</evidence>
<evidence type="ECO:0000256" key="2">
    <source>
        <dbReference type="ARBA" id="ARBA00015075"/>
    </source>
</evidence>
<keyword evidence="3" id="KW-0678">Repressor</keyword>
<dbReference type="KEGG" id="sfg:AV650_06315"/>
<protein>
    <recommendedName>
        <fullName evidence="2">Toxin CcdB</fullName>
    </recommendedName>
    <alternativeName>
        <fullName evidence="8">Cytotoxic protein CcdB</fullName>
    </alternativeName>
    <alternativeName>
        <fullName evidence="7">Protein LetD</fullName>
    </alternativeName>
</protein>
<proteinExistence type="inferred from homology"/>
<dbReference type="GeneID" id="30320708"/>
<dbReference type="InterPro" id="IPR011067">
    <property type="entry name" value="Plasmid_toxin/cell-grow_inhib"/>
</dbReference>
<organism evidence="9">
    <name type="scientific">Serratia fonticola</name>
    <dbReference type="NCBI Taxonomy" id="47917"/>
    <lineage>
        <taxon>Bacteria</taxon>
        <taxon>Pseudomonadati</taxon>
        <taxon>Pseudomonadota</taxon>
        <taxon>Gammaproteobacteria</taxon>
        <taxon>Enterobacterales</taxon>
        <taxon>Yersiniaceae</taxon>
        <taxon>Serratia</taxon>
    </lineage>
</organism>